<proteinExistence type="predicted"/>
<feature type="non-terminal residue" evidence="1">
    <location>
        <position position="298"/>
    </location>
</feature>
<gene>
    <name evidence="1" type="ORF">S01H4_33948</name>
</gene>
<dbReference type="AlphaFoldDB" id="X1BHN7"/>
<feature type="non-terminal residue" evidence="1">
    <location>
        <position position="1"/>
    </location>
</feature>
<organism evidence="1">
    <name type="scientific">marine sediment metagenome</name>
    <dbReference type="NCBI Taxonomy" id="412755"/>
    <lineage>
        <taxon>unclassified sequences</taxon>
        <taxon>metagenomes</taxon>
        <taxon>ecological metagenomes</taxon>
    </lineage>
</organism>
<evidence type="ECO:0000313" key="1">
    <source>
        <dbReference type="EMBL" id="GAG83628.1"/>
    </source>
</evidence>
<comment type="caution">
    <text evidence="1">The sequence shown here is derived from an EMBL/GenBank/DDBJ whole genome shotgun (WGS) entry which is preliminary data.</text>
</comment>
<name>X1BHN7_9ZZZZ</name>
<dbReference type="EMBL" id="BART01017918">
    <property type="protein sequence ID" value="GAG83628.1"/>
    <property type="molecule type" value="Genomic_DNA"/>
</dbReference>
<accession>X1BHN7</accession>
<reference evidence="1" key="1">
    <citation type="journal article" date="2014" name="Front. Microbiol.">
        <title>High frequency of phylogenetically diverse reductive dehalogenase-homologous genes in deep subseafloor sedimentary metagenomes.</title>
        <authorList>
            <person name="Kawai M."/>
            <person name="Futagami T."/>
            <person name="Toyoda A."/>
            <person name="Takaki Y."/>
            <person name="Nishi S."/>
            <person name="Hori S."/>
            <person name="Arai W."/>
            <person name="Tsubouchi T."/>
            <person name="Morono Y."/>
            <person name="Uchiyama I."/>
            <person name="Ito T."/>
            <person name="Fujiyama A."/>
            <person name="Inagaki F."/>
            <person name="Takami H."/>
        </authorList>
    </citation>
    <scope>NUCLEOTIDE SEQUENCE</scope>
    <source>
        <strain evidence="1">Expedition CK06-06</strain>
    </source>
</reference>
<sequence length="298" mass="35394">YYTNDLSFEHVHALLKLFLNLVNQDIYQELATNQFELTNSGITKSSFQFEVDKAEIIQKDDNIKREIFCIEDFKYTRGDIHNFLAPDIKRIRFYNKSIREIYSKDDSAIIRSMLTVDNYSLHIGWTYIGSKYFFGKENNWEIILTAPDKSDFYKKYLNTYKQNNKSLDEISSGYLTLNGTKDWMYYFIKYPEMSSPISGLSHDNNIYAWRGDFTLEKMGGSNLNAYHQNPYISTVAKKLNTTSYFIQYDYLSYFEYNKLTIYSDEDGWRINNFDKQEFPELTTKYNLIENDKSFTLKV</sequence>
<protein>
    <submittedName>
        <fullName evidence="1">Uncharacterized protein</fullName>
    </submittedName>
</protein>